<feature type="signal peptide" evidence="1">
    <location>
        <begin position="1"/>
        <end position="24"/>
    </location>
</feature>
<accession>A0A0K8RBG5</accession>
<feature type="chain" id="PRO_5005517189" evidence="1">
    <location>
        <begin position="25"/>
        <end position="119"/>
    </location>
</feature>
<sequence>MYRNISNMLIELFAVVLALPASQGEESTSSSRVCFRTFSGGARIYCELFENSYFTRLHPDTGEFECNDDTKKVKLPQSVWPQGSSMSRCTPELLNTLQQWSEDLKKRKDSLIQSWCKCA</sequence>
<dbReference type="AlphaFoldDB" id="A0A0K8RBG5"/>
<organism evidence="2">
    <name type="scientific">Ixodes ricinus</name>
    <name type="common">Common tick</name>
    <name type="synonym">Acarus ricinus</name>
    <dbReference type="NCBI Taxonomy" id="34613"/>
    <lineage>
        <taxon>Eukaryota</taxon>
        <taxon>Metazoa</taxon>
        <taxon>Ecdysozoa</taxon>
        <taxon>Arthropoda</taxon>
        <taxon>Chelicerata</taxon>
        <taxon>Arachnida</taxon>
        <taxon>Acari</taxon>
        <taxon>Parasitiformes</taxon>
        <taxon>Ixodida</taxon>
        <taxon>Ixodoidea</taxon>
        <taxon>Ixodidae</taxon>
        <taxon>Ixodinae</taxon>
        <taxon>Ixodes</taxon>
    </lineage>
</organism>
<dbReference type="EMBL" id="GADI01005301">
    <property type="protein sequence ID" value="JAA68507.1"/>
    <property type="molecule type" value="mRNA"/>
</dbReference>
<protein>
    <submittedName>
        <fullName evidence="2">Putative ixodes 10 kDa peptide protein</fullName>
    </submittedName>
</protein>
<name>A0A0K8RBG5_IXORI</name>
<evidence type="ECO:0000256" key="1">
    <source>
        <dbReference type="SAM" id="SignalP"/>
    </source>
</evidence>
<reference evidence="2" key="1">
    <citation type="submission" date="2012-12" db="EMBL/GenBank/DDBJ databases">
        <title>Identification and characterization of a phenylalanine ammonia-lyase gene family in Isatis indigotica Fort.</title>
        <authorList>
            <person name="Liu Q."/>
            <person name="Chen J."/>
            <person name="Zhou X."/>
            <person name="Di P."/>
            <person name="Xiao Y."/>
            <person name="Xuan H."/>
            <person name="Zhang L."/>
            <person name="Chen W."/>
        </authorList>
    </citation>
    <scope>NUCLEOTIDE SEQUENCE</scope>
    <source>
        <tissue evidence="2">Salivary gland</tissue>
    </source>
</reference>
<evidence type="ECO:0000313" key="2">
    <source>
        <dbReference type="EMBL" id="JAA68507.1"/>
    </source>
</evidence>
<keyword evidence="1" id="KW-0732">Signal</keyword>
<proteinExistence type="evidence at transcript level"/>